<evidence type="ECO:0000313" key="4">
    <source>
        <dbReference type="EMBL" id="GIP60511.1"/>
    </source>
</evidence>
<name>A0ABQ4MX52_9BACL</name>
<comment type="similarity">
    <text evidence="1">Belongs to the GTP cyclohydrolase I type 2/NIF3 family.</text>
</comment>
<gene>
    <name evidence="4" type="ORF">J15TS10_43250</name>
</gene>
<dbReference type="Proteomes" id="UP000681290">
    <property type="component" value="Unassembled WGS sequence"/>
</dbReference>
<dbReference type="Pfam" id="PF01784">
    <property type="entry name" value="DUF34_NIF3"/>
    <property type="match status" value="1"/>
</dbReference>
<dbReference type="Gene3D" id="3.40.1390.30">
    <property type="entry name" value="NIF3 (NGG1p interacting factor 3)-like"/>
    <property type="match status" value="1"/>
</dbReference>
<evidence type="ECO:0000313" key="5">
    <source>
        <dbReference type="Proteomes" id="UP000681290"/>
    </source>
</evidence>
<dbReference type="InterPro" id="IPR002678">
    <property type="entry name" value="DUF34/NIF3"/>
</dbReference>
<evidence type="ECO:0000256" key="3">
    <source>
        <dbReference type="ARBA" id="ARBA00022723"/>
    </source>
</evidence>
<dbReference type="SUPFAM" id="SSF102705">
    <property type="entry name" value="NIF3 (NGG1p interacting factor 3)-like"/>
    <property type="match status" value="1"/>
</dbReference>
<evidence type="ECO:0000256" key="2">
    <source>
        <dbReference type="ARBA" id="ARBA00022112"/>
    </source>
</evidence>
<organism evidence="4 5">
    <name type="scientific">Paenibacillus woosongensis</name>
    <dbReference type="NCBI Taxonomy" id="307580"/>
    <lineage>
        <taxon>Bacteria</taxon>
        <taxon>Bacillati</taxon>
        <taxon>Bacillota</taxon>
        <taxon>Bacilli</taxon>
        <taxon>Bacillales</taxon>
        <taxon>Paenibacillaceae</taxon>
        <taxon>Paenibacillus</taxon>
    </lineage>
</organism>
<keyword evidence="3" id="KW-0479">Metal-binding</keyword>
<sequence>MNSLIKIKSELDSLFRVMDLEKDPGFSKFIPMVYEPIKLQWEKYFEEDFSRRFNGLMIRGAEEVSTVFLAVFPTDEVLERFIQESQEGDLLFMHHPLFMECGDPRGNWGRGFVPIREDLLQRIINKRLSVYTCHAPMDYNESIGTNMAIAEELDAKIIDRFVPYANGMAGLICEINQTDTQQLIEKLQKIFEIPYVDFEGHEHKEIRKIAVVAGCGDMVDEMKNAYSMGVQAYITGEIHCHIDNEYGRYKYNMMRDYIKETSLSLIGVSHSASEYLVMRTQMKNWFLRNFPVNICLLPQHKWWL</sequence>
<dbReference type="PANTHER" id="PTHR13799">
    <property type="entry name" value="NGG1 INTERACTING FACTOR 3"/>
    <property type="match status" value="1"/>
</dbReference>
<evidence type="ECO:0000256" key="1">
    <source>
        <dbReference type="ARBA" id="ARBA00006964"/>
    </source>
</evidence>
<dbReference type="RefSeq" id="WP_213594140.1">
    <property type="nucleotide sequence ID" value="NZ_BOSM01000010.1"/>
</dbReference>
<protein>
    <recommendedName>
        <fullName evidence="2">GTP cyclohydrolase 1 type 2 homolog</fullName>
    </recommendedName>
</protein>
<comment type="caution">
    <text evidence="4">The sequence shown here is derived from an EMBL/GenBank/DDBJ whole genome shotgun (WGS) entry which is preliminary data.</text>
</comment>
<accession>A0ABQ4MX52</accession>
<reference evidence="4 5" key="1">
    <citation type="submission" date="2021-03" db="EMBL/GenBank/DDBJ databases">
        <title>Antimicrobial resistance genes in bacteria isolated from Japanese honey, and their potential for conferring macrolide and lincosamide resistance in the American foulbrood pathogen Paenibacillus larvae.</title>
        <authorList>
            <person name="Okamoto M."/>
            <person name="Kumagai M."/>
            <person name="Kanamori H."/>
            <person name="Takamatsu D."/>
        </authorList>
    </citation>
    <scope>NUCLEOTIDE SEQUENCE [LARGE SCALE GENOMIC DNA]</scope>
    <source>
        <strain evidence="4 5">J15TS10</strain>
    </source>
</reference>
<proteinExistence type="inferred from homology"/>
<keyword evidence="5" id="KW-1185">Reference proteome</keyword>
<dbReference type="InterPro" id="IPR036069">
    <property type="entry name" value="DUF34/NIF3_sf"/>
</dbReference>
<dbReference type="EMBL" id="BOSM01000010">
    <property type="protein sequence ID" value="GIP60511.1"/>
    <property type="molecule type" value="Genomic_DNA"/>
</dbReference>
<dbReference type="PANTHER" id="PTHR13799:SF14">
    <property type="entry name" value="GTP CYCLOHYDROLASE 1 TYPE 2 HOMOLOG"/>
    <property type="match status" value="1"/>
</dbReference>